<sequence length="423" mass="49029">MKFNKPENLKLSGSLAENFKIFKDEITVFFEATETTSKPMKTQVARLLNLLGIEGLKLYRSFKTDNTKETVDSILQVLEEYCTPKRNEVMEHFKFFTRKQLPEENFDKYLSVLRNLVKTCSFGEIEDNLLRTKVVLGVASKELQAKLLRSDLPFEKTIKSVEQTETNCKMLADDQPQDIDYMERQKGFNKKGIWSRGKEQQEQQSQKQTVFNCNKCGRRHGIKECPAYGKVCMNCKKQNHFAAKCRNNKEVDMVECEDQICEYLYLDEIQNKNSNTWVERIKINNKDFEVKIDTGAQLNVMPQTCFKLLGVKLLNSNVVIKAFGGTQIKSKGKINVIIENKEKKLATTFEIVEYNGMPILGYKDSEGLKYTMSEIEEIELKEKFIKKYKNVFSRIGTFPDKVQIKLKEFSVPIANNPRRVPIK</sequence>
<evidence type="ECO:0000313" key="1">
    <source>
        <dbReference type="EMBL" id="CAI6373375.1"/>
    </source>
</evidence>
<gene>
    <name evidence="1" type="ORF">MEUPH1_LOCUS27139</name>
</gene>
<dbReference type="InterPro" id="IPR021109">
    <property type="entry name" value="Peptidase_aspartic_dom_sf"/>
</dbReference>
<accession>A0AAV0XXR6</accession>
<dbReference type="EMBL" id="CARXXK010001096">
    <property type="protein sequence ID" value="CAI6373375.1"/>
    <property type="molecule type" value="Genomic_DNA"/>
</dbReference>
<dbReference type="Gene3D" id="4.10.60.10">
    <property type="entry name" value="Zinc finger, CCHC-type"/>
    <property type="match status" value="1"/>
</dbReference>
<evidence type="ECO:0000313" key="2">
    <source>
        <dbReference type="Proteomes" id="UP001160148"/>
    </source>
</evidence>
<dbReference type="Proteomes" id="UP001160148">
    <property type="component" value="Unassembled WGS sequence"/>
</dbReference>
<keyword evidence="2" id="KW-1185">Reference proteome</keyword>
<organism evidence="1 2">
    <name type="scientific">Macrosiphum euphorbiae</name>
    <name type="common">potato aphid</name>
    <dbReference type="NCBI Taxonomy" id="13131"/>
    <lineage>
        <taxon>Eukaryota</taxon>
        <taxon>Metazoa</taxon>
        <taxon>Ecdysozoa</taxon>
        <taxon>Arthropoda</taxon>
        <taxon>Hexapoda</taxon>
        <taxon>Insecta</taxon>
        <taxon>Pterygota</taxon>
        <taxon>Neoptera</taxon>
        <taxon>Paraneoptera</taxon>
        <taxon>Hemiptera</taxon>
        <taxon>Sternorrhyncha</taxon>
        <taxon>Aphidomorpha</taxon>
        <taxon>Aphidoidea</taxon>
        <taxon>Aphididae</taxon>
        <taxon>Macrosiphini</taxon>
        <taxon>Macrosiphum</taxon>
    </lineage>
</organism>
<reference evidence="1 2" key="1">
    <citation type="submission" date="2023-01" db="EMBL/GenBank/DDBJ databases">
        <authorList>
            <person name="Whitehead M."/>
        </authorList>
    </citation>
    <scope>NUCLEOTIDE SEQUENCE [LARGE SCALE GENOMIC DNA]</scope>
</reference>
<dbReference type="PANTHER" id="PTHR37984">
    <property type="entry name" value="PROTEIN CBG26694"/>
    <property type="match status" value="1"/>
</dbReference>
<name>A0AAV0XXR6_9HEMI</name>
<comment type="caution">
    <text evidence="1">The sequence shown here is derived from an EMBL/GenBank/DDBJ whole genome shotgun (WGS) entry which is preliminary data.</text>
</comment>
<dbReference type="Pfam" id="PF13975">
    <property type="entry name" value="gag-asp_proteas"/>
    <property type="match status" value="1"/>
</dbReference>
<dbReference type="AlphaFoldDB" id="A0AAV0XXR6"/>
<proteinExistence type="predicted"/>
<dbReference type="Gene3D" id="2.40.70.10">
    <property type="entry name" value="Acid Proteases"/>
    <property type="match status" value="1"/>
</dbReference>
<dbReference type="InterPro" id="IPR050951">
    <property type="entry name" value="Retrovirus_Pol_polyprotein"/>
</dbReference>
<dbReference type="SUPFAM" id="SSF50630">
    <property type="entry name" value="Acid proteases"/>
    <property type="match status" value="1"/>
</dbReference>
<dbReference type="PANTHER" id="PTHR37984:SF9">
    <property type="entry name" value="INTEGRASE CATALYTIC DOMAIN-CONTAINING PROTEIN"/>
    <property type="match status" value="1"/>
</dbReference>
<protein>
    <submittedName>
        <fullName evidence="1">Uncharacterized protein</fullName>
    </submittedName>
</protein>